<sequence length="122" mass="13450">MSAQGYYGGGQPQYGGPQYPPQSYPLQCSKHHRRDRARTEAASVHVSRHSAVVSSARKDANAARTAANAAWTAAKRSGELENVPWLESNEVRSGQVERAFATELFEYLLAVYMLVIATVWIP</sequence>
<keyword evidence="2" id="KW-0812">Transmembrane</keyword>
<keyword evidence="4" id="KW-1185">Reference proteome</keyword>
<dbReference type="HOGENOM" id="CLU_2026670_0_0_1"/>
<name>N1Q2R9_DOTSN</name>
<feature type="transmembrane region" description="Helical" evidence="2">
    <location>
        <begin position="104"/>
        <end position="121"/>
    </location>
</feature>
<proteinExistence type="predicted"/>
<evidence type="ECO:0000256" key="1">
    <source>
        <dbReference type="SAM" id="MobiDB-lite"/>
    </source>
</evidence>
<dbReference type="EMBL" id="KB446535">
    <property type="protein sequence ID" value="EME48950.1"/>
    <property type="molecule type" value="Genomic_DNA"/>
</dbReference>
<protein>
    <submittedName>
        <fullName evidence="3">Uncharacterized protein</fullName>
    </submittedName>
</protein>
<feature type="compositionally biased region" description="Gly residues" evidence="1">
    <location>
        <begin position="1"/>
        <end position="13"/>
    </location>
</feature>
<dbReference type="Proteomes" id="UP000016933">
    <property type="component" value="Unassembled WGS sequence"/>
</dbReference>
<gene>
    <name evidence="3" type="ORF">DOTSEDRAFT_76423</name>
</gene>
<organism evidence="3 4">
    <name type="scientific">Dothistroma septosporum (strain NZE10 / CBS 128990)</name>
    <name type="common">Red band needle blight fungus</name>
    <name type="synonym">Mycosphaerella pini</name>
    <dbReference type="NCBI Taxonomy" id="675120"/>
    <lineage>
        <taxon>Eukaryota</taxon>
        <taxon>Fungi</taxon>
        <taxon>Dikarya</taxon>
        <taxon>Ascomycota</taxon>
        <taxon>Pezizomycotina</taxon>
        <taxon>Dothideomycetes</taxon>
        <taxon>Dothideomycetidae</taxon>
        <taxon>Mycosphaerellales</taxon>
        <taxon>Mycosphaerellaceae</taxon>
        <taxon>Dothistroma</taxon>
    </lineage>
</organism>
<keyword evidence="2" id="KW-0472">Membrane</keyword>
<reference evidence="3 4" key="2">
    <citation type="journal article" date="2012" name="PLoS Pathog.">
        <title>Diverse lifestyles and strategies of plant pathogenesis encoded in the genomes of eighteen Dothideomycetes fungi.</title>
        <authorList>
            <person name="Ohm R.A."/>
            <person name="Feau N."/>
            <person name="Henrissat B."/>
            <person name="Schoch C.L."/>
            <person name="Horwitz B.A."/>
            <person name="Barry K.W."/>
            <person name="Condon B.J."/>
            <person name="Copeland A.C."/>
            <person name="Dhillon B."/>
            <person name="Glaser F."/>
            <person name="Hesse C.N."/>
            <person name="Kosti I."/>
            <person name="LaButti K."/>
            <person name="Lindquist E.A."/>
            <person name="Lucas S."/>
            <person name="Salamov A.A."/>
            <person name="Bradshaw R.E."/>
            <person name="Ciuffetti L."/>
            <person name="Hamelin R.C."/>
            <person name="Kema G.H.J."/>
            <person name="Lawrence C."/>
            <person name="Scott J.A."/>
            <person name="Spatafora J.W."/>
            <person name="Turgeon B.G."/>
            <person name="de Wit P.J.G.M."/>
            <person name="Zhong S."/>
            <person name="Goodwin S.B."/>
            <person name="Grigoriev I.V."/>
        </authorList>
    </citation>
    <scope>NUCLEOTIDE SEQUENCE [LARGE SCALE GENOMIC DNA]</scope>
    <source>
        <strain evidence="4">NZE10 / CBS 128990</strain>
    </source>
</reference>
<evidence type="ECO:0000313" key="4">
    <source>
        <dbReference type="Proteomes" id="UP000016933"/>
    </source>
</evidence>
<reference evidence="4" key="1">
    <citation type="journal article" date="2012" name="PLoS Genet.">
        <title>The genomes of the fungal plant pathogens Cladosporium fulvum and Dothistroma septosporum reveal adaptation to different hosts and lifestyles but also signatures of common ancestry.</title>
        <authorList>
            <person name="de Wit P.J.G.M."/>
            <person name="van der Burgt A."/>
            <person name="Oekmen B."/>
            <person name="Stergiopoulos I."/>
            <person name="Abd-Elsalam K.A."/>
            <person name="Aerts A.L."/>
            <person name="Bahkali A.H."/>
            <person name="Beenen H.G."/>
            <person name="Chettri P."/>
            <person name="Cox M.P."/>
            <person name="Datema E."/>
            <person name="de Vries R.P."/>
            <person name="Dhillon B."/>
            <person name="Ganley A.R."/>
            <person name="Griffiths S.A."/>
            <person name="Guo Y."/>
            <person name="Hamelin R.C."/>
            <person name="Henrissat B."/>
            <person name="Kabir M.S."/>
            <person name="Jashni M.K."/>
            <person name="Kema G."/>
            <person name="Klaubauf S."/>
            <person name="Lapidus A."/>
            <person name="Levasseur A."/>
            <person name="Lindquist E."/>
            <person name="Mehrabi R."/>
            <person name="Ohm R.A."/>
            <person name="Owen T.J."/>
            <person name="Salamov A."/>
            <person name="Schwelm A."/>
            <person name="Schijlen E."/>
            <person name="Sun H."/>
            <person name="van den Burg H.A."/>
            <person name="van Ham R.C.H.J."/>
            <person name="Zhang S."/>
            <person name="Goodwin S.B."/>
            <person name="Grigoriev I.V."/>
            <person name="Collemare J."/>
            <person name="Bradshaw R.E."/>
        </authorList>
    </citation>
    <scope>NUCLEOTIDE SEQUENCE [LARGE SCALE GENOMIC DNA]</scope>
    <source>
        <strain evidence="4">NZE10 / CBS 128990</strain>
    </source>
</reference>
<feature type="region of interest" description="Disordered" evidence="1">
    <location>
        <begin position="1"/>
        <end position="26"/>
    </location>
</feature>
<evidence type="ECO:0000313" key="3">
    <source>
        <dbReference type="EMBL" id="EME48950.1"/>
    </source>
</evidence>
<dbReference type="AlphaFoldDB" id="N1Q2R9"/>
<accession>N1Q2R9</accession>
<evidence type="ECO:0000256" key="2">
    <source>
        <dbReference type="SAM" id="Phobius"/>
    </source>
</evidence>
<keyword evidence="2" id="KW-1133">Transmembrane helix</keyword>